<feature type="transmembrane region" description="Helical" evidence="1">
    <location>
        <begin position="54"/>
        <end position="78"/>
    </location>
</feature>
<dbReference type="GeneID" id="25284462"/>
<dbReference type="HOGENOM" id="CLU_003000_0_0_1"/>
<proteinExistence type="predicted"/>
<dbReference type="VEuPathDB" id="FungiDB:A1O9_09553"/>
<gene>
    <name evidence="2" type="ORF">A1O9_09553</name>
</gene>
<feature type="transmembrane region" description="Helical" evidence="1">
    <location>
        <begin position="698"/>
        <end position="724"/>
    </location>
</feature>
<keyword evidence="1" id="KW-1133">Transmembrane helix</keyword>
<keyword evidence="1" id="KW-0812">Transmembrane</keyword>
<dbReference type="Proteomes" id="UP000027920">
    <property type="component" value="Unassembled WGS sequence"/>
</dbReference>
<organism evidence="2 3">
    <name type="scientific">Exophiala aquamarina CBS 119918</name>
    <dbReference type="NCBI Taxonomy" id="1182545"/>
    <lineage>
        <taxon>Eukaryota</taxon>
        <taxon>Fungi</taxon>
        <taxon>Dikarya</taxon>
        <taxon>Ascomycota</taxon>
        <taxon>Pezizomycotina</taxon>
        <taxon>Eurotiomycetes</taxon>
        <taxon>Chaetothyriomycetidae</taxon>
        <taxon>Chaetothyriales</taxon>
        <taxon>Herpotrichiellaceae</taxon>
        <taxon>Exophiala</taxon>
    </lineage>
</organism>
<reference evidence="2 3" key="1">
    <citation type="submission" date="2013-03" db="EMBL/GenBank/DDBJ databases">
        <title>The Genome Sequence of Exophiala aquamarina CBS 119918.</title>
        <authorList>
            <consortium name="The Broad Institute Genomics Platform"/>
            <person name="Cuomo C."/>
            <person name="de Hoog S."/>
            <person name="Gorbushina A."/>
            <person name="Walker B."/>
            <person name="Young S.K."/>
            <person name="Zeng Q."/>
            <person name="Gargeya S."/>
            <person name="Fitzgerald M."/>
            <person name="Haas B."/>
            <person name="Abouelleil A."/>
            <person name="Allen A.W."/>
            <person name="Alvarado L."/>
            <person name="Arachchi H.M."/>
            <person name="Berlin A.M."/>
            <person name="Chapman S.B."/>
            <person name="Gainer-Dewar J."/>
            <person name="Goldberg J."/>
            <person name="Griggs A."/>
            <person name="Gujja S."/>
            <person name="Hansen M."/>
            <person name="Howarth C."/>
            <person name="Imamovic A."/>
            <person name="Ireland A."/>
            <person name="Larimer J."/>
            <person name="McCowan C."/>
            <person name="Murphy C."/>
            <person name="Pearson M."/>
            <person name="Poon T.W."/>
            <person name="Priest M."/>
            <person name="Roberts A."/>
            <person name="Saif S."/>
            <person name="Shea T."/>
            <person name="Sisk P."/>
            <person name="Sykes S."/>
            <person name="Wortman J."/>
            <person name="Nusbaum C."/>
            <person name="Birren B."/>
        </authorList>
    </citation>
    <scope>NUCLEOTIDE SEQUENCE [LARGE SCALE GENOMIC DNA]</scope>
    <source>
        <strain evidence="2 3">CBS 119918</strain>
    </source>
</reference>
<dbReference type="STRING" id="1182545.A0A072P3V4"/>
<name>A0A072P3V4_9EURO</name>
<comment type="caution">
    <text evidence="2">The sequence shown here is derived from an EMBL/GenBank/DDBJ whole genome shotgun (WGS) entry which is preliminary data.</text>
</comment>
<dbReference type="Pfam" id="PF11915">
    <property type="entry name" value="DUF3433"/>
    <property type="match status" value="2"/>
</dbReference>
<sequence>MLTRWLEQNHRESHLPEAFDQHREQSDGPELKQYTTGEQHPKHLAVRAHRWDPIWLHGFILPLMAGLFLLLALSLILLWHFNVRANGFKLITNNHYAWTYGPTALLIFVVPIWRQVDYHYKAALPWQLLQCRFTSAEYSILLDYVSPLQIVSFWASLRNSHFIVATTIVVFVILKLVTVASTGLLTEQSVGLPVQNMRLALTTSLNGSLYNVSAPVATTDAPIAYTAYGILAHGLADIPGTTPDMAYETVRLRSDALTIDGSIQVQVKALFPNFNCQPAEVSINPSPYDANGQQVSDTMSILSPSCHMMGGAQPTFVNDLNRLTAPLTQFRGAVQRVNCSDRDVPSEELVNWQLLTIAEVEYSILPPEANQTNSTANDTVSALPYWRIGVKQATSVLCRPSYGIGTAALKYDFSYEPPLLSAAIDQNTAGNLVGFRDNDLGASFTAALAAGSNMFGDLSENLAVDFPNTMFKLMAAGHGDRYENLMDQDVMMSTAERTFKHLAVQIARKNIFQEDNSDIVGISERSEKRLVISEFSLWVMVAGFILVAVLSFAANWMRLNKPIPYGYENIYGLALLLAQNHGFQKVMDQVIGYDDATVRRILANHQFLASWSEDCKQLDLLNQAKSRLEDQTDSHNAGTGSAPKELWWNPLTLKRWILVMTLCLPIAGIVTLEVLQRLSDRSHGLGDVSDMNGASSIIYTRLLPAFVVLVIASLVNAVEFNIFVLSPFDRLWSRDTKCRQSLQSSLINLLPPLAFWKALRHRHYAALCSSIATVLGASLTIIVSGLYTVEQISYSTEVVLFVNQSMNLNWANSSTQDNGAAALISLTESLNLSYPAFTVDELAFPYFDQLGSLDAIAAESTLQTRLPAFRASLNCSILNPSKFNVSAVYNSRINSASANVDARLPLPNSCLRGGPGGNLSYIEITYRVGFAANASYIGKILDLHVGPYDPILGSAFGESDPRSNNDNPPECPSLAFIYGYIDLDDQTQNSVTTMMCYQEMQRLQVNVNFDVPSMSISTTFPPATDEGTVEILLNGPNRSTAWQYRIQQHMDQSLSLFNQTKYASSNLADSPIDPFFQAVLVGKKPIAESLLSSKENASAVYDGILAFYRRYMAQAISNNMRGGTADGVPATGVAADKPQSFPGTVLNAIRKPRVVQQNQAKVALQVLFGLISVLLAIAYKLARLRRLVPYNPCTIFGVASLLVGTNMCSEDERERLQSAPSDRKYRLDWWYDNSRQWHEGDLDCHDTKRRRRYRIDVVDDHH</sequence>
<dbReference type="RefSeq" id="XP_013256977.1">
    <property type="nucleotide sequence ID" value="XM_013401523.1"/>
</dbReference>
<accession>A0A072P3V4</accession>
<evidence type="ECO:0000313" key="3">
    <source>
        <dbReference type="Proteomes" id="UP000027920"/>
    </source>
</evidence>
<feature type="transmembrane region" description="Helical" evidence="1">
    <location>
        <begin position="764"/>
        <end position="787"/>
    </location>
</feature>
<dbReference type="EMBL" id="AMGV01000010">
    <property type="protein sequence ID" value="KEF54387.1"/>
    <property type="molecule type" value="Genomic_DNA"/>
</dbReference>
<dbReference type="AlphaFoldDB" id="A0A072P3V4"/>
<dbReference type="InterPro" id="IPR021840">
    <property type="entry name" value="DUF3433"/>
</dbReference>
<evidence type="ECO:0000313" key="2">
    <source>
        <dbReference type="EMBL" id="KEF54387.1"/>
    </source>
</evidence>
<feature type="transmembrane region" description="Helical" evidence="1">
    <location>
        <begin position="656"/>
        <end position="678"/>
    </location>
</feature>
<feature type="transmembrane region" description="Helical" evidence="1">
    <location>
        <begin position="162"/>
        <end position="185"/>
    </location>
</feature>
<dbReference type="PANTHER" id="PTHR37544">
    <property type="entry name" value="SPRAY-RELATED"/>
    <property type="match status" value="1"/>
</dbReference>
<keyword evidence="1" id="KW-0472">Membrane</keyword>
<feature type="transmembrane region" description="Helical" evidence="1">
    <location>
        <begin position="535"/>
        <end position="554"/>
    </location>
</feature>
<feature type="transmembrane region" description="Helical" evidence="1">
    <location>
        <begin position="98"/>
        <end position="116"/>
    </location>
</feature>
<protein>
    <submittedName>
        <fullName evidence="2">Uncharacterized protein</fullName>
    </submittedName>
</protein>
<evidence type="ECO:0000256" key="1">
    <source>
        <dbReference type="SAM" id="Phobius"/>
    </source>
</evidence>
<dbReference type="OrthoDB" id="5332281at2759"/>
<keyword evidence="3" id="KW-1185">Reference proteome</keyword>
<dbReference type="PANTHER" id="PTHR37544:SF1">
    <property type="entry name" value="PHOSPHORIBOSYLAMINOIMIDAZOLE-SUCCINOCARBOXAMIDE SYNTHASE"/>
    <property type="match status" value="1"/>
</dbReference>